<feature type="compositionally biased region" description="Low complexity" evidence="15">
    <location>
        <begin position="519"/>
        <end position="529"/>
    </location>
</feature>
<evidence type="ECO:0000259" key="16">
    <source>
        <dbReference type="PROSITE" id="PS50969"/>
    </source>
</evidence>
<dbReference type="STRING" id="1353952.A0A165EWI8"/>
<feature type="domain" description="FCP1 homology" evidence="16">
    <location>
        <begin position="212"/>
        <end position="356"/>
    </location>
</feature>
<feature type="region of interest" description="Disordered" evidence="15">
    <location>
        <begin position="486"/>
        <end position="529"/>
    </location>
</feature>
<dbReference type="SUPFAM" id="SSF56784">
    <property type="entry name" value="HAD-like"/>
    <property type="match status" value="1"/>
</dbReference>
<keyword evidence="8 14" id="KW-0809">Transit peptide</keyword>
<evidence type="ECO:0000256" key="2">
    <source>
        <dbReference type="ARBA" id="ARBA00006344"/>
    </source>
</evidence>
<dbReference type="Pfam" id="PF03031">
    <property type="entry name" value="NIF"/>
    <property type="match status" value="1"/>
</dbReference>
<keyword evidence="11 14" id="KW-0496">Mitochondrion</keyword>
<dbReference type="FunFam" id="3.40.50.1000:FF:000019">
    <property type="entry name" value="Mitochondrial import inner membrane translocase subunit TIM50"/>
    <property type="match status" value="1"/>
</dbReference>
<keyword evidence="4 14" id="KW-0813">Transport</keyword>
<name>A0A165EWI8_9BASI</name>
<evidence type="ECO:0000256" key="7">
    <source>
        <dbReference type="ARBA" id="ARBA00022927"/>
    </source>
</evidence>
<dbReference type="OrthoDB" id="287041at2759"/>
<evidence type="ECO:0000256" key="15">
    <source>
        <dbReference type="SAM" id="MobiDB-lite"/>
    </source>
</evidence>
<keyword evidence="7 14" id="KW-0653">Protein transport</keyword>
<dbReference type="GO" id="GO:0005744">
    <property type="term" value="C:TIM23 mitochondrial import inner membrane translocase complex"/>
    <property type="evidence" value="ECO:0007669"/>
    <property type="project" value="UniProtKB-UniRule"/>
</dbReference>
<dbReference type="Proteomes" id="UP000076842">
    <property type="component" value="Unassembled WGS sequence"/>
</dbReference>
<dbReference type="GO" id="GO:0015031">
    <property type="term" value="P:protein transport"/>
    <property type="evidence" value="ECO:0007669"/>
    <property type="project" value="UniProtKB-KW"/>
</dbReference>
<keyword evidence="12 14" id="KW-0472">Membrane</keyword>
<dbReference type="AlphaFoldDB" id="A0A165EWI8"/>
<feature type="compositionally biased region" description="Low complexity" evidence="15">
    <location>
        <begin position="51"/>
        <end position="65"/>
    </location>
</feature>
<dbReference type="InterPro" id="IPR050365">
    <property type="entry name" value="TIM50"/>
</dbReference>
<evidence type="ECO:0000256" key="1">
    <source>
        <dbReference type="ARBA" id="ARBA00004434"/>
    </source>
</evidence>
<evidence type="ECO:0000256" key="12">
    <source>
        <dbReference type="ARBA" id="ARBA00023136"/>
    </source>
</evidence>
<comment type="function">
    <text evidence="14">Essential component of the TIM23 complex, a complex that mediates the translocation of transit peptide-containing proteins across the mitochondrial inner membrane.</text>
</comment>
<evidence type="ECO:0000256" key="14">
    <source>
        <dbReference type="RuleBase" id="RU365079"/>
    </source>
</evidence>
<feature type="compositionally biased region" description="Low complexity" evidence="15">
    <location>
        <begin position="95"/>
        <end position="109"/>
    </location>
</feature>
<dbReference type="FunCoup" id="A0A165EWI8">
    <property type="interactions" value="78"/>
</dbReference>
<evidence type="ECO:0000256" key="8">
    <source>
        <dbReference type="ARBA" id="ARBA00022946"/>
    </source>
</evidence>
<dbReference type="PANTHER" id="PTHR12210">
    <property type="entry name" value="DULLARD PROTEIN PHOSPHATASE"/>
    <property type="match status" value="1"/>
</dbReference>
<dbReference type="CDD" id="cd07521">
    <property type="entry name" value="HAD_FCP1-like"/>
    <property type="match status" value="1"/>
</dbReference>
<evidence type="ECO:0000256" key="11">
    <source>
        <dbReference type="ARBA" id="ARBA00023128"/>
    </source>
</evidence>
<keyword evidence="6" id="KW-0999">Mitochondrion inner membrane</keyword>
<dbReference type="SMART" id="SM00577">
    <property type="entry name" value="CPDc"/>
    <property type="match status" value="1"/>
</dbReference>
<evidence type="ECO:0000256" key="10">
    <source>
        <dbReference type="ARBA" id="ARBA00023010"/>
    </source>
</evidence>
<evidence type="ECO:0000256" key="6">
    <source>
        <dbReference type="ARBA" id="ARBA00022792"/>
    </source>
</evidence>
<keyword evidence="5 14" id="KW-0812">Transmembrane</keyword>
<protein>
    <recommendedName>
        <fullName evidence="3 14">Mitochondrial import inner membrane translocase subunit TIM50</fullName>
    </recommendedName>
</protein>
<evidence type="ECO:0000256" key="5">
    <source>
        <dbReference type="ARBA" id="ARBA00022692"/>
    </source>
</evidence>
<dbReference type="EMBL" id="KV423990">
    <property type="protein sequence ID" value="KZT55666.1"/>
    <property type="molecule type" value="Genomic_DNA"/>
</dbReference>
<organism evidence="17 18">
    <name type="scientific">Calocera cornea HHB12733</name>
    <dbReference type="NCBI Taxonomy" id="1353952"/>
    <lineage>
        <taxon>Eukaryota</taxon>
        <taxon>Fungi</taxon>
        <taxon>Dikarya</taxon>
        <taxon>Basidiomycota</taxon>
        <taxon>Agaricomycotina</taxon>
        <taxon>Dacrymycetes</taxon>
        <taxon>Dacrymycetales</taxon>
        <taxon>Dacrymycetaceae</taxon>
        <taxon>Calocera</taxon>
    </lineage>
</organism>
<reference evidence="17 18" key="1">
    <citation type="journal article" date="2016" name="Mol. Biol. Evol.">
        <title>Comparative Genomics of Early-Diverging Mushroom-Forming Fungi Provides Insights into the Origins of Lignocellulose Decay Capabilities.</title>
        <authorList>
            <person name="Nagy L.G."/>
            <person name="Riley R."/>
            <person name="Tritt A."/>
            <person name="Adam C."/>
            <person name="Daum C."/>
            <person name="Floudas D."/>
            <person name="Sun H."/>
            <person name="Yadav J.S."/>
            <person name="Pangilinan J."/>
            <person name="Larsson K.H."/>
            <person name="Matsuura K."/>
            <person name="Barry K."/>
            <person name="Labutti K."/>
            <person name="Kuo R."/>
            <person name="Ohm R.A."/>
            <person name="Bhattacharya S.S."/>
            <person name="Shirouzu T."/>
            <person name="Yoshinaga Y."/>
            <person name="Martin F.M."/>
            <person name="Grigoriev I.V."/>
            <person name="Hibbett D.S."/>
        </authorList>
    </citation>
    <scope>NUCLEOTIDE SEQUENCE [LARGE SCALE GENOMIC DNA]</scope>
    <source>
        <strain evidence="17 18">HHB12733</strain>
    </source>
</reference>
<comment type="similarity">
    <text evidence="2 14">Belongs to the TIM50 family.</text>
</comment>
<feature type="region of interest" description="Disordered" evidence="15">
    <location>
        <begin position="30"/>
        <end position="132"/>
    </location>
</feature>
<feature type="compositionally biased region" description="Low complexity" evidence="15">
    <location>
        <begin position="494"/>
        <end position="508"/>
    </location>
</feature>
<evidence type="ECO:0000256" key="9">
    <source>
        <dbReference type="ARBA" id="ARBA00022989"/>
    </source>
</evidence>
<gene>
    <name evidence="17" type="ORF">CALCODRAFT_498257</name>
</gene>
<comment type="subcellular location">
    <subcellularLocation>
        <location evidence="1 14">Mitochondrion inner membrane</location>
        <topology evidence="1 14">Single-pass membrane protein</topology>
    </subcellularLocation>
</comment>
<evidence type="ECO:0000313" key="18">
    <source>
        <dbReference type="Proteomes" id="UP000076842"/>
    </source>
</evidence>
<accession>A0A165EWI8</accession>
<keyword evidence="18" id="KW-1185">Reference proteome</keyword>
<dbReference type="Gene3D" id="3.40.50.1000">
    <property type="entry name" value="HAD superfamily/HAD-like"/>
    <property type="match status" value="1"/>
</dbReference>
<dbReference type="InParanoid" id="A0A165EWI8"/>
<dbReference type="InterPro" id="IPR036412">
    <property type="entry name" value="HAD-like_sf"/>
</dbReference>
<keyword evidence="10 14" id="KW-0811">Translocation</keyword>
<dbReference type="PROSITE" id="PS50969">
    <property type="entry name" value="FCP1"/>
    <property type="match status" value="1"/>
</dbReference>
<feature type="transmembrane region" description="Helical" evidence="14">
    <location>
        <begin position="139"/>
        <end position="161"/>
    </location>
</feature>
<sequence>MLSLAGRTLLRSHPRLLASSSVAGALLAKRLLATSPPPPPAGNKPKPRPNAPAQTPTQPPTSERTPSPPPPSPSSDPGSSSSAEPEPLPDKPDTSALPSLDISSSSSSLPAPPPPEGSPRERTGAKAASTQTSIDRQRWYLARIWAGLFLAAVSGGIVYMGREWGDVEKDMGLPQGADDTWYGRFRKRAGEAMDYFNKPQWKELLPPPLPYPHGRPYTLVIDIDDLLVASTWDRQHGWRTAKRPGVDYFLAYMSQFYEIVVFTTQYVYSAQPVLESLDPFSAFIQYRLFRESARVHNGELVKDLSYLNRDLSKVIMLDTVKEHAALQPDNAIILKKWEGEPGDKGLVGLIPFLESIAIHKVPDVRPILAKYADQDIPTAYAAVEAEQKRRAIEEWNARHPSGSSSALGSFTFSSMFGGPPAGPAQPTMPMSYLEQKRAEAQQIYLEEQKYFQEHGDEMRRMIEEDKQRQLKEMKGSLFGVLGLQRPKPGEEAAEAAAPGPAGAPVGAGASTGQTPPVVGAAAGAAGKSA</sequence>
<evidence type="ECO:0000256" key="4">
    <source>
        <dbReference type="ARBA" id="ARBA00022448"/>
    </source>
</evidence>
<evidence type="ECO:0000256" key="3">
    <source>
        <dbReference type="ARBA" id="ARBA00020799"/>
    </source>
</evidence>
<comment type="subunit">
    <text evidence="13">Component of the TIM23 complex, at least composed of TIM23, TIM17 and TIM50. Interacts with preproteins in transit.</text>
</comment>
<evidence type="ECO:0000313" key="17">
    <source>
        <dbReference type="EMBL" id="KZT55666.1"/>
    </source>
</evidence>
<feature type="compositionally biased region" description="Low complexity" evidence="15">
    <location>
        <begin position="75"/>
        <end position="85"/>
    </location>
</feature>
<keyword evidence="9 14" id="KW-1133">Transmembrane helix</keyword>
<dbReference type="InterPro" id="IPR004274">
    <property type="entry name" value="FCP1_dom"/>
</dbReference>
<proteinExistence type="inferred from homology"/>
<evidence type="ECO:0000256" key="13">
    <source>
        <dbReference type="ARBA" id="ARBA00065975"/>
    </source>
</evidence>
<dbReference type="InterPro" id="IPR023214">
    <property type="entry name" value="HAD_sf"/>
</dbReference>